<evidence type="ECO:0000313" key="1">
    <source>
        <dbReference type="EMBL" id="JAR88434.1"/>
    </source>
</evidence>
<reference evidence="1" key="1">
    <citation type="journal article" date="2018" name="PLoS Negl. Trop. Dis.">
        <title>Sialome diversity of ticks revealed by RNAseq of single tick salivary glands.</title>
        <authorList>
            <person name="Perner J."/>
            <person name="Kropackova S."/>
            <person name="Kopacek P."/>
            <person name="Ribeiro J.M."/>
        </authorList>
    </citation>
    <scope>NUCLEOTIDE SEQUENCE</scope>
    <source>
        <strain evidence="1">Siblings of single egg batch collected in Ceske Budejovice</strain>
        <tissue evidence="1">Salivary glands</tissue>
    </source>
</reference>
<proteinExistence type="predicted"/>
<name>A0A147BCD7_IXORI</name>
<protein>
    <submittedName>
        <fullName evidence="1">Uncharacterized protein</fullName>
    </submittedName>
</protein>
<sequence length="108" mass="12480">MFLSLILQDRKLLLLNTVHQSHSFTFNFIDNVFIDTVNVDLLVVFYVIKFNSIWITDAVEQVLCTFSLSLVFFQYTLFSSFQMYSLVDVCSSVNLRSPVPIRVPFAVV</sequence>
<organism evidence="1">
    <name type="scientific">Ixodes ricinus</name>
    <name type="common">Common tick</name>
    <name type="synonym">Acarus ricinus</name>
    <dbReference type="NCBI Taxonomy" id="34613"/>
    <lineage>
        <taxon>Eukaryota</taxon>
        <taxon>Metazoa</taxon>
        <taxon>Ecdysozoa</taxon>
        <taxon>Arthropoda</taxon>
        <taxon>Chelicerata</taxon>
        <taxon>Arachnida</taxon>
        <taxon>Acari</taxon>
        <taxon>Parasitiformes</taxon>
        <taxon>Ixodida</taxon>
        <taxon>Ixodoidea</taxon>
        <taxon>Ixodidae</taxon>
        <taxon>Ixodinae</taxon>
        <taxon>Ixodes</taxon>
    </lineage>
</organism>
<dbReference type="EMBL" id="GEGO01006970">
    <property type="protein sequence ID" value="JAR88434.1"/>
    <property type="molecule type" value="Transcribed_RNA"/>
</dbReference>
<dbReference type="AlphaFoldDB" id="A0A147BCD7"/>
<accession>A0A147BCD7</accession>